<dbReference type="InterPro" id="IPR032675">
    <property type="entry name" value="LRR_dom_sf"/>
</dbReference>
<dbReference type="Gene3D" id="3.80.10.10">
    <property type="entry name" value="Ribonuclease Inhibitor"/>
    <property type="match status" value="2"/>
</dbReference>
<organism evidence="1 2">
    <name type="scientific">Aphidius gifuensis</name>
    <name type="common">Parasitoid wasp</name>
    <dbReference type="NCBI Taxonomy" id="684658"/>
    <lineage>
        <taxon>Eukaryota</taxon>
        <taxon>Metazoa</taxon>
        <taxon>Ecdysozoa</taxon>
        <taxon>Arthropoda</taxon>
        <taxon>Hexapoda</taxon>
        <taxon>Insecta</taxon>
        <taxon>Pterygota</taxon>
        <taxon>Neoptera</taxon>
        <taxon>Endopterygota</taxon>
        <taxon>Hymenoptera</taxon>
        <taxon>Apocrita</taxon>
        <taxon>Ichneumonoidea</taxon>
        <taxon>Braconidae</taxon>
        <taxon>Aphidiinae</taxon>
        <taxon>Aphidius</taxon>
    </lineage>
</organism>
<dbReference type="EMBL" id="JACMRX010000001">
    <property type="protein sequence ID" value="KAF7997677.1"/>
    <property type="molecule type" value="Genomic_DNA"/>
</dbReference>
<keyword evidence="2" id="KW-1185">Reference proteome</keyword>
<evidence type="ECO:0000313" key="1">
    <source>
        <dbReference type="EMBL" id="KAF7997677.1"/>
    </source>
</evidence>
<name>A0A834Y4J2_APHGI</name>
<dbReference type="GO" id="GO:0019005">
    <property type="term" value="C:SCF ubiquitin ligase complex"/>
    <property type="evidence" value="ECO:0007669"/>
    <property type="project" value="TreeGrafter"/>
</dbReference>
<dbReference type="PANTHER" id="PTHR13318:SF95">
    <property type="entry name" value="F-BOX PROTEIN YLR352W"/>
    <property type="match status" value="1"/>
</dbReference>
<accession>A0A834Y4J2</accession>
<protein>
    <submittedName>
        <fullName evidence="1">Uncharacterized protein</fullName>
    </submittedName>
</protein>
<proteinExistence type="predicted"/>
<gene>
    <name evidence="1" type="ORF">HCN44_008850</name>
</gene>
<evidence type="ECO:0000313" key="2">
    <source>
        <dbReference type="Proteomes" id="UP000639338"/>
    </source>
</evidence>
<dbReference type="InterPro" id="IPR006553">
    <property type="entry name" value="Leu-rich_rpt_Cys-con_subtyp"/>
</dbReference>
<dbReference type="OrthoDB" id="10257471at2759"/>
<dbReference type="AlphaFoldDB" id="A0A834Y4J2"/>
<dbReference type="PANTHER" id="PTHR13318">
    <property type="entry name" value="PARTNER OF PAIRED, ISOFORM B-RELATED"/>
    <property type="match status" value="1"/>
</dbReference>
<dbReference type="SMART" id="SM00367">
    <property type="entry name" value="LRR_CC"/>
    <property type="match status" value="6"/>
</dbReference>
<dbReference type="Proteomes" id="UP000639338">
    <property type="component" value="Unassembled WGS sequence"/>
</dbReference>
<sequence>MDYENPRIRQKIASFGTDYLDEYQLKEDLNFNRLSLEVIESFKFLPLAAKMTIDEEEHLTDGLKKLNKLKIIKNRAIIDGSSPENAINMYHHLLRTINPEINEIHLQNNTSSEMMILLAEDFSLIIKEFKDLSHLTLRYFELEKIAIMEICKMEKLIYLDLHGCKLDDQMPILNLINLEHLNLSSIKYIDENLIRELPRLNRLKHFDVNNSSLSIGIYDKISNIKTLDYLDVKHCSNVDDEFITKIIDNCKQLKHLDVACCSLISSSALRRIGKLNNLEALNLDNVSNVDKNVIINLTDDAQKLKLLDISYGENLTIYDIDLIGKLKCLESLRINHVPSVDDTLISSIVLNCKNLIHLDLSYSSNLSERAYYDIAQLKHLERLVVVNSLDAQNAVPVKMMKLKYFNCAKSYRVYDEHVEKFINNCPNLEELIVCQNPISSRIFETAAAITNQRKKNIPLTIYTSINLVEFFEETNCQMNLLKLSTECAFKEHQFSYELEN</sequence>
<reference evidence="1 2" key="1">
    <citation type="submission" date="2020-08" db="EMBL/GenBank/DDBJ databases">
        <title>Aphidius gifuensis genome sequencing and assembly.</title>
        <authorList>
            <person name="Du Z."/>
        </authorList>
    </citation>
    <scope>NUCLEOTIDE SEQUENCE [LARGE SCALE GENOMIC DNA]</scope>
    <source>
        <strain evidence="1">YNYX2018</strain>
        <tissue evidence="1">Adults</tissue>
    </source>
</reference>
<dbReference type="GO" id="GO:0031146">
    <property type="term" value="P:SCF-dependent proteasomal ubiquitin-dependent protein catabolic process"/>
    <property type="evidence" value="ECO:0007669"/>
    <property type="project" value="TreeGrafter"/>
</dbReference>
<comment type="caution">
    <text evidence="1">The sequence shown here is derived from an EMBL/GenBank/DDBJ whole genome shotgun (WGS) entry which is preliminary data.</text>
</comment>
<dbReference type="SUPFAM" id="SSF52047">
    <property type="entry name" value="RNI-like"/>
    <property type="match status" value="1"/>
</dbReference>